<feature type="transmembrane region" description="Helical" evidence="1">
    <location>
        <begin position="12"/>
        <end position="36"/>
    </location>
</feature>
<keyword evidence="1" id="KW-0812">Transmembrane</keyword>
<feature type="transmembrane region" description="Helical" evidence="1">
    <location>
        <begin position="56"/>
        <end position="76"/>
    </location>
</feature>
<sequence length="82" mass="8988">MDISSALEYRTMLSWLTAALGELAGAVFGIILFAWWLGGPAVTAIVWSEGDKLLAVQFLAAWAVVTALYFTAAWLIRRARRA</sequence>
<dbReference type="EMBL" id="CP030073">
    <property type="protein sequence ID" value="AWW35449.1"/>
    <property type="molecule type" value="Genomic_DNA"/>
</dbReference>
<name>A0A2Z4IS12_9ACTN</name>
<keyword evidence="3" id="KW-1185">Reference proteome</keyword>
<keyword evidence="1" id="KW-0472">Membrane</keyword>
<evidence type="ECO:0000313" key="3">
    <source>
        <dbReference type="Proteomes" id="UP000249616"/>
    </source>
</evidence>
<dbReference type="Proteomes" id="UP000249616">
    <property type="component" value="Chromosome"/>
</dbReference>
<reference evidence="2 3" key="1">
    <citation type="journal article" date="2019" name="Int. J. Syst. Evol. Microbiol.">
        <title>Streptomyces cadmiisoli sp. nov., a novel actinomycete isolated from cadmium-contaminated soil.</title>
        <authorList>
            <person name="Li K."/>
            <person name="Tang X."/>
            <person name="Zhao J."/>
            <person name="Guo Y."/>
            <person name="Tang Y."/>
            <person name="Gao J."/>
        </authorList>
    </citation>
    <scope>NUCLEOTIDE SEQUENCE [LARGE SCALE GENOMIC DNA]</scope>
    <source>
        <strain evidence="2 3">ZFG47</strain>
    </source>
</reference>
<accession>A0A2Z4IS12</accession>
<keyword evidence="1" id="KW-1133">Transmembrane helix</keyword>
<evidence type="ECO:0000256" key="1">
    <source>
        <dbReference type="SAM" id="Phobius"/>
    </source>
</evidence>
<organism evidence="2 3">
    <name type="scientific">Streptomyces cadmiisoli</name>
    <dbReference type="NCBI Taxonomy" id="2184053"/>
    <lineage>
        <taxon>Bacteria</taxon>
        <taxon>Bacillati</taxon>
        <taxon>Actinomycetota</taxon>
        <taxon>Actinomycetes</taxon>
        <taxon>Kitasatosporales</taxon>
        <taxon>Streptomycetaceae</taxon>
        <taxon>Streptomyces</taxon>
        <taxon>Streptomyces aurantiacus group</taxon>
    </lineage>
</organism>
<proteinExistence type="predicted"/>
<dbReference type="KEGG" id="scad:DN051_01100"/>
<gene>
    <name evidence="2" type="ORF">DN051_01100</name>
</gene>
<protein>
    <submittedName>
        <fullName evidence="2">Uncharacterized protein</fullName>
    </submittedName>
</protein>
<evidence type="ECO:0000313" key="2">
    <source>
        <dbReference type="EMBL" id="AWW35449.1"/>
    </source>
</evidence>
<dbReference type="AlphaFoldDB" id="A0A2Z4IS12"/>